<dbReference type="AlphaFoldDB" id="A0A7G9RA78"/>
<sequence length="156" mass="17107">MTDNATDVSQENPDSGRRLGGLHRKLHAHPVLSLVTKTVVAVVGGLVTLAGVVMIVTPGPAFVLIPLGLAILATEFAFARRWLDWARRKAEEAKRRNDALDPAVRRRRLLLTGLAILVLVGAVTWYVLVYDWPLLAVDGWDWVQSLAGWVPDLPGM</sequence>
<feature type="transmembrane region" description="Helical" evidence="2">
    <location>
        <begin position="61"/>
        <end position="79"/>
    </location>
</feature>
<reference evidence="3 4" key="1">
    <citation type="submission" date="2020-08" db="EMBL/GenBank/DDBJ databases">
        <title>Genome sequence of Nocardioides mesophilus KACC 16243T.</title>
        <authorList>
            <person name="Hyun D.-W."/>
            <person name="Bae J.-W."/>
        </authorList>
    </citation>
    <scope>NUCLEOTIDE SEQUENCE [LARGE SCALE GENOMIC DNA]</scope>
    <source>
        <strain evidence="3 4">KACC 16243</strain>
    </source>
</reference>
<evidence type="ECO:0000256" key="1">
    <source>
        <dbReference type="SAM" id="MobiDB-lite"/>
    </source>
</evidence>
<evidence type="ECO:0000256" key="2">
    <source>
        <dbReference type="SAM" id="Phobius"/>
    </source>
</evidence>
<dbReference type="KEGG" id="nmes:H9L09_18860"/>
<keyword evidence="4" id="KW-1185">Reference proteome</keyword>
<feature type="compositionally biased region" description="Polar residues" evidence="1">
    <location>
        <begin position="1"/>
        <end position="13"/>
    </location>
</feature>
<name>A0A7G9RA78_9ACTN</name>
<feature type="region of interest" description="Disordered" evidence="1">
    <location>
        <begin position="1"/>
        <end position="20"/>
    </location>
</feature>
<proteinExistence type="predicted"/>
<keyword evidence="2" id="KW-1133">Transmembrane helix</keyword>
<keyword evidence="2" id="KW-0472">Membrane</keyword>
<dbReference type="InterPro" id="IPR019099">
    <property type="entry name" value="Uncharacterised_PGPGW_TM"/>
</dbReference>
<dbReference type="Pfam" id="PF09656">
    <property type="entry name" value="PGPGW"/>
    <property type="match status" value="1"/>
</dbReference>
<feature type="transmembrane region" description="Helical" evidence="2">
    <location>
        <begin position="109"/>
        <end position="128"/>
    </location>
</feature>
<evidence type="ECO:0000313" key="4">
    <source>
        <dbReference type="Proteomes" id="UP000515947"/>
    </source>
</evidence>
<organism evidence="3 4">
    <name type="scientific">Nocardioides mesophilus</name>
    <dbReference type="NCBI Taxonomy" id="433659"/>
    <lineage>
        <taxon>Bacteria</taxon>
        <taxon>Bacillati</taxon>
        <taxon>Actinomycetota</taxon>
        <taxon>Actinomycetes</taxon>
        <taxon>Propionibacteriales</taxon>
        <taxon>Nocardioidaceae</taxon>
        <taxon>Nocardioides</taxon>
    </lineage>
</organism>
<accession>A0A7G9RA78</accession>
<feature type="transmembrane region" description="Helical" evidence="2">
    <location>
        <begin position="34"/>
        <end position="55"/>
    </location>
</feature>
<gene>
    <name evidence="3" type="ORF">H9L09_18860</name>
</gene>
<dbReference type="RefSeq" id="WP_187578345.1">
    <property type="nucleotide sequence ID" value="NZ_CP060713.1"/>
</dbReference>
<keyword evidence="2" id="KW-0812">Transmembrane</keyword>
<dbReference type="Proteomes" id="UP000515947">
    <property type="component" value="Chromosome"/>
</dbReference>
<evidence type="ECO:0000313" key="3">
    <source>
        <dbReference type="EMBL" id="QNN52503.1"/>
    </source>
</evidence>
<dbReference type="EMBL" id="CP060713">
    <property type="protein sequence ID" value="QNN52503.1"/>
    <property type="molecule type" value="Genomic_DNA"/>
</dbReference>
<protein>
    <submittedName>
        <fullName evidence="3">PGPGW domain-containing protein</fullName>
    </submittedName>
</protein>